<reference evidence="2" key="1">
    <citation type="submission" date="2021-06" db="EMBL/GenBank/DDBJ databases">
        <title>Parelaphostrongylus tenuis whole genome reference sequence.</title>
        <authorList>
            <person name="Garwood T.J."/>
            <person name="Larsen P.A."/>
            <person name="Fountain-Jones N.M."/>
            <person name="Garbe J.R."/>
            <person name="Macchietto M.G."/>
            <person name="Kania S.A."/>
            <person name="Gerhold R.W."/>
            <person name="Richards J.E."/>
            <person name="Wolf T.M."/>
        </authorList>
    </citation>
    <scope>NUCLEOTIDE SEQUENCE</scope>
    <source>
        <strain evidence="2">MNPRO001-30</strain>
        <tissue evidence="2">Meninges</tissue>
    </source>
</reference>
<evidence type="ECO:0000313" key="3">
    <source>
        <dbReference type="Proteomes" id="UP001196413"/>
    </source>
</evidence>
<accession>A0AAD5N2J9</accession>
<organism evidence="2 3">
    <name type="scientific">Parelaphostrongylus tenuis</name>
    <name type="common">Meningeal worm</name>
    <dbReference type="NCBI Taxonomy" id="148309"/>
    <lineage>
        <taxon>Eukaryota</taxon>
        <taxon>Metazoa</taxon>
        <taxon>Ecdysozoa</taxon>
        <taxon>Nematoda</taxon>
        <taxon>Chromadorea</taxon>
        <taxon>Rhabditida</taxon>
        <taxon>Rhabditina</taxon>
        <taxon>Rhabditomorpha</taxon>
        <taxon>Strongyloidea</taxon>
        <taxon>Metastrongylidae</taxon>
        <taxon>Parelaphostrongylus</taxon>
    </lineage>
</organism>
<keyword evidence="3" id="KW-1185">Reference proteome</keyword>
<feature type="region of interest" description="Disordered" evidence="1">
    <location>
        <begin position="1"/>
        <end position="22"/>
    </location>
</feature>
<evidence type="ECO:0000313" key="2">
    <source>
        <dbReference type="EMBL" id="KAJ1358534.1"/>
    </source>
</evidence>
<name>A0AAD5N2J9_PARTN</name>
<dbReference type="Proteomes" id="UP001196413">
    <property type="component" value="Unassembled WGS sequence"/>
</dbReference>
<protein>
    <submittedName>
        <fullName evidence="2">Uncharacterized protein</fullName>
    </submittedName>
</protein>
<dbReference type="AlphaFoldDB" id="A0AAD5N2J9"/>
<sequence>MRGDSRVSEPPPHGIATQGDDVNHRRTIKINNWLVGMPRKYEHHWTAEGEEESKCLSLGKETEDNLAMAPHKWMPDFEEQRKTRCFLSLTLRSLHHSCDGIEFCHSSTNFLV</sequence>
<dbReference type="EMBL" id="JAHQIW010003395">
    <property type="protein sequence ID" value="KAJ1358534.1"/>
    <property type="molecule type" value="Genomic_DNA"/>
</dbReference>
<proteinExistence type="predicted"/>
<gene>
    <name evidence="2" type="ORF">KIN20_016978</name>
</gene>
<evidence type="ECO:0000256" key="1">
    <source>
        <dbReference type="SAM" id="MobiDB-lite"/>
    </source>
</evidence>
<comment type="caution">
    <text evidence="2">The sequence shown here is derived from an EMBL/GenBank/DDBJ whole genome shotgun (WGS) entry which is preliminary data.</text>
</comment>